<evidence type="ECO:0000313" key="8">
    <source>
        <dbReference type="EMBL" id="CAI8049782.1"/>
    </source>
</evidence>
<feature type="compositionally biased region" description="Polar residues" evidence="7">
    <location>
        <begin position="78"/>
        <end position="106"/>
    </location>
</feature>
<dbReference type="GO" id="GO:0016757">
    <property type="term" value="F:glycosyltransferase activity"/>
    <property type="evidence" value="ECO:0007669"/>
    <property type="project" value="UniProtKB-UniRule"/>
</dbReference>
<dbReference type="EMBL" id="CASHTH010003817">
    <property type="protein sequence ID" value="CAI8049782.1"/>
    <property type="molecule type" value="Genomic_DNA"/>
</dbReference>
<keyword evidence="6" id="KW-1133">Transmembrane helix</keyword>
<comment type="subcellular location">
    <subcellularLocation>
        <location evidence="1">Membrane</location>
    </subcellularLocation>
</comment>
<evidence type="ECO:0000256" key="2">
    <source>
        <dbReference type="ARBA" id="ARBA00007647"/>
    </source>
</evidence>
<keyword evidence="6" id="KW-0812">Transmembrane</keyword>
<reference evidence="8" key="1">
    <citation type="submission" date="2023-03" db="EMBL/GenBank/DDBJ databases">
        <authorList>
            <person name="Steffen K."/>
            <person name="Cardenas P."/>
        </authorList>
    </citation>
    <scope>NUCLEOTIDE SEQUENCE</scope>
</reference>
<dbReference type="Pfam" id="PF01697">
    <property type="entry name" value="Glyco_transf_92"/>
    <property type="match status" value="1"/>
</dbReference>
<dbReference type="GO" id="GO:0016020">
    <property type="term" value="C:membrane"/>
    <property type="evidence" value="ECO:0007669"/>
    <property type="project" value="UniProtKB-SubCell"/>
</dbReference>
<dbReference type="EC" id="2.4.1.-" evidence="6"/>
<evidence type="ECO:0000313" key="9">
    <source>
        <dbReference type="Proteomes" id="UP001174909"/>
    </source>
</evidence>
<evidence type="ECO:0000256" key="4">
    <source>
        <dbReference type="ARBA" id="ARBA00022679"/>
    </source>
</evidence>
<comment type="caution">
    <text evidence="8">The sequence shown here is derived from an EMBL/GenBank/DDBJ whole genome shotgun (WGS) entry which is preliminary data.</text>
</comment>
<gene>
    <name evidence="8" type="ORF">GBAR_LOCUS27405</name>
</gene>
<evidence type="ECO:0000256" key="1">
    <source>
        <dbReference type="ARBA" id="ARBA00004370"/>
    </source>
</evidence>
<keyword evidence="3 6" id="KW-0328">Glycosyltransferase</keyword>
<protein>
    <recommendedName>
        <fullName evidence="6">Glycosyltransferase family 92 protein</fullName>
        <ecNumber evidence="6">2.4.1.-</ecNumber>
    </recommendedName>
</protein>
<organism evidence="8 9">
    <name type="scientific">Geodia barretti</name>
    <name type="common">Barrett's horny sponge</name>
    <dbReference type="NCBI Taxonomy" id="519541"/>
    <lineage>
        <taxon>Eukaryota</taxon>
        <taxon>Metazoa</taxon>
        <taxon>Porifera</taxon>
        <taxon>Demospongiae</taxon>
        <taxon>Heteroscleromorpha</taxon>
        <taxon>Tetractinellida</taxon>
        <taxon>Astrophorina</taxon>
        <taxon>Geodiidae</taxon>
        <taxon>Geodia</taxon>
    </lineage>
</organism>
<feature type="region of interest" description="Disordered" evidence="7">
    <location>
        <begin position="57"/>
        <end position="106"/>
    </location>
</feature>
<sequence length="281" mass="31674">MCGRTASGRCAVPVASSVLVAAGIYAMLTMFFFDMELRATLVARRSDDLPPWLLPEGTLGAENRGGDASRPIQLSARDGSSPNNSFSVSERPTAKSAAQTDRLTTSDGGANASCTWVDLKVQGPPYFLTAVLIVRIYEKDLSELTSLDMKNWLFYIRYAGVEHVYVYDLWTLPGESQKEQLEVFVREGFVTYFDRHETHPFELERSQHSNYQHCIDNFGKDTRWQVAIDIDEYPFALSDTEPGFLARYIKKFKEKHPAVSEITMENFLYLGQKNNSRGAPL</sequence>
<evidence type="ECO:0000256" key="6">
    <source>
        <dbReference type="RuleBase" id="RU366017"/>
    </source>
</evidence>
<accession>A0AA35XG99</accession>
<evidence type="ECO:0000256" key="7">
    <source>
        <dbReference type="SAM" id="MobiDB-lite"/>
    </source>
</evidence>
<dbReference type="Proteomes" id="UP001174909">
    <property type="component" value="Unassembled WGS sequence"/>
</dbReference>
<comment type="similarity">
    <text evidence="2 6">Belongs to the glycosyltransferase 92 family.</text>
</comment>
<evidence type="ECO:0000256" key="3">
    <source>
        <dbReference type="ARBA" id="ARBA00022676"/>
    </source>
</evidence>
<keyword evidence="4 6" id="KW-0808">Transferase</keyword>
<keyword evidence="9" id="KW-1185">Reference proteome</keyword>
<dbReference type="AlphaFoldDB" id="A0AA35XG99"/>
<dbReference type="InterPro" id="IPR008166">
    <property type="entry name" value="Glyco_transf_92"/>
</dbReference>
<keyword evidence="5 6" id="KW-0472">Membrane</keyword>
<proteinExistence type="inferred from homology"/>
<evidence type="ECO:0000256" key="5">
    <source>
        <dbReference type="ARBA" id="ARBA00023136"/>
    </source>
</evidence>
<name>A0AA35XG99_GEOBA</name>
<feature type="transmembrane region" description="Helical" evidence="6">
    <location>
        <begin position="12"/>
        <end position="33"/>
    </location>
</feature>